<dbReference type="GO" id="GO:0009451">
    <property type="term" value="P:RNA modification"/>
    <property type="evidence" value="ECO:0007669"/>
    <property type="project" value="InterPro"/>
</dbReference>
<dbReference type="AlphaFoldDB" id="A0A834YMF1"/>
<feature type="region of interest" description="Disordered" evidence="3">
    <location>
        <begin position="1"/>
        <end position="20"/>
    </location>
</feature>
<dbReference type="OrthoDB" id="185373at2759"/>
<dbReference type="Pfam" id="PF20431">
    <property type="entry name" value="E_motif"/>
    <property type="match status" value="1"/>
</dbReference>
<evidence type="ECO:0000256" key="2">
    <source>
        <dbReference type="PROSITE-ProRule" id="PRU00708"/>
    </source>
</evidence>
<dbReference type="Pfam" id="PF01535">
    <property type="entry name" value="PPR"/>
    <property type="match status" value="2"/>
</dbReference>
<feature type="repeat" description="PPR" evidence="2">
    <location>
        <begin position="301"/>
        <end position="335"/>
    </location>
</feature>
<evidence type="ECO:0000313" key="5">
    <source>
        <dbReference type="Proteomes" id="UP000655225"/>
    </source>
</evidence>
<dbReference type="FunFam" id="1.25.40.10:FF:000031">
    <property type="entry name" value="Pentatricopeptide repeat-containing protein mitochondrial"/>
    <property type="match status" value="1"/>
</dbReference>
<dbReference type="InterPro" id="IPR046960">
    <property type="entry name" value="PPR_At4g14850-like_plant"/>
</dbReference>
<evidence type="ECO:0008006" key="6">
    <source>
        <dbReference type="Google" id="ProtNLM"/>
    </source>
</evidence>
<evidence type="ECO:0000256" key="3">
    <source>
        <dbReference type="SAM" id="MobiDB-lite"/>
    </source>
</evidence>
<dbReference type="GO" id="GO:0003723">
    <property type="term" value="F:RNA binding"/>
    <property type="evidence" value="ECO:0007669"/>
    <property type="project" value="InterPro"/>
</dbReference>
<dbReference type="NCBIfam" id="TIGR00756">
    <property type="entry name" value="PPR"/>
    <property type="match status" value="6"/>
</dbReference>
<reference evidence="4 5" key="1">
    <citation type="submission" date="2020-04" db="EMBL/GenBank/DDBJ databases">
        <title>Plant Genome Project.</title>
        <authorList>
            <person name="Zhang R.-G."/>
        </authorList>
    </citation>
    <scope>NUCLEOTIDE SEQUENCE [LARGE SCALE GENOMIC DNA]</scope>
    <source>
        <strain evidence="4">YNK0</strain>
        <tissue evidence="4">Leaf</tissue>
    </source>
</reference>
<feature type="repeat" description="PPR" evidence="2">
    <location>
        <begin position="96"/>
        <end position="130"/>
    </location>
</feature>
<dbReference type="Proteomes" id="UP000655225">
    <property type="component" value="Unassembled WGS sequence"/>
</dbReference>
<dbReference type="PANTHER" id="PTHR47926:SF345">
    <property type="entry name" value="(WILD MALAYSIAN BANANA) HYPOTHETICAL PROTEIN"/>
    <property type="match status" value="1"/>
</dbReference>
<dbReference type="InterPro" id="IPR046848">
    <property type="entry name" value="E_motif"/>
</dbReference>
<dbReference type="PANTHER" id="PTHR47926">
    <property type="entry name" value="PENTATRICOPEPTIDE REPEAT-CONTAINING PROTEIN"/>
    <property type="match status" value="1"/>
</dbReference>
<organism evidence="4 5">
    <name type="scientific">Tetracentron sinense</name>
    <name type="common">Spur-leaf</name>
    <dbReference type="NCBI Taxonomy" id="13715"/>
    <lineage>
        <taxon>Eukaryota</taxon>
        <taxon>Viridiplantae</taxon>
        <taxon>Streptophyta</taxon>
        <taxon>Embryophyta</taxon>
        <taxon>Tracheophyta</taxon>
        <taxon>Spermatophyta</taxon>
        <taxon>Magnoliopsida</taxon>
        <taxon>Trochodendrales</taxon>
        <taxon>Trochodendraceae</taxon>
        <taxon>Tetracentron</taxon>
    </lineage>
</organism>
<keyword evidence="5" id="KW-1185">Reference proteome</keyword>
<dbReference type="Pfam" id="PF13041">
    <property type="entry name" value="PPR_2"/>
    <property type="match status" value="4"/>
</dbReference>
<dbReference type="FunFam" id="1.25.40.10:FF:000309">
    <property type="entry name" value="Pentatricopeptide repeat-containing protein, chloroplastic"/>
    <property type="match status" value="1"/>
</dbReference>
<dbReference type="InterPro" id="IPR002885">
    <property type="entry name" value="PPR_rpt"/>
</dbReference>
<sequence>MRLFLPIRSSSSKPNTYPPTPSNILNPRWIARRFHHFSLSLLENFTNTNQFNQILSHAITTGLLIDPFISSKLILSLSSSDLISARILFSQIKNPNLFAWNFMFRAYAHSSSPEDSIALYNLMRRNGILPDNYTFPFILKACSRLSFSEKGKEIHSLSLKLGFEFDVFVQNSLISMYAVCGMVESAHRVFYLVPVLVRDVVSWNSMISGYMQSDLCGEALKVFGEMWISSFVRPNEVTLVTAITACGRIGDLDLGKKIHGFVTGSGFVLDVFMGSSLIDMYAKCAQIEEARKVFDRMQGNNVVCWTSMIAGYAQSGFFKEAIGLFREMQIVNVKADEATVACVVSACGHLGALDQGRWVHAYCERNDIEMNLTVKNALIDMYSKCGDIDKALEIFHELEPRDVFSWTVMISGLAMNEKSDKALDLFSQMTLSSEVRPNEVTFLGVLSACSHGGLVDKGFYYFRSMTQNYTLTPRVEHYGCMVDLLGRANLFVEAQKFIRSMPIRPDAVIWRSLLFACRNNGNIEVAEFAAGRILELEPRQSGGQILLSNIYAAASRWSDMKRVRKVMHDHRMQKQPGCSFVEVNGIVHEFFVADGSHPQTDIIYKMVVGMNQHLQSEGYVPETSDYFNLVNEHVKKPVYHNYSYGFNQLISSIFGPRYLLLWIHAVSHTPTWAPLSCNMTDWQNMHSVLGLLDILGARGGSLFGRKNTTINSFRIDILVSKHPFMGVYLVAVPEYDTVCHEKVEQNAKHNTLLGFPAVPLDNAINNCKPLQRSAI</sequence>
<gene>
    <name evidence="4" type="ORF">HHK36_025298</name>
</gene>
<dbReference type="EMBL" id="JABCRI010000018">
    <property type="protein sequence ID" value="KAF8390770.1"/>
    <property type="molecule type" value="Genomic_DNA"/>
</dbReference>
<name>A0A834YMF1_TETSI</name>
<feature type="repeat" description="PPR" evidence="2">
    <location>
        <begin position="199"/>
        <end position="233"/>
    </location>
</feature>
<comment type="caution">
    <text evidence="4">The sequence shown here is derived from an EMBL/GenBank/DDBJ whole genome shotgun (WGS) entry which is preliminary data.</text>
</comment>
<keyword evidence="1" id="KW-0677">Repeat</keyword>
<dbReference type="Gene3D" id="1.25.40.10">
    <property type="entry name" value="Tetratricopeptide repeat domain"/>
    <property type="match status" value="3"/>
</dbReference>
<proteinExistence type="predicted"/>
<accession>A0A834YMF1</accession>
<dbReference type="FunFam" id="1.25.40.10:FF:000968">
    <property type="entry name" value="Pentatricopeptide repeat-containing protein, mitochondrial"/>
    <property type="match status" value="1"/>
</dbReference>
<dbReference type="PROSITE" id="PS51375">
    <property type="entry name" value="PPR"/>
    <property type="match status" value="5"/>
</dbReference>
<dbReference type="OMA" id="FHRMSKV"/>
<feature type="repeat" description="PPR" evidence="2">
    <location>
        <begin position="270"/>
        <end position="300"/>
    </location>
</feature>
<evidence type="ECO:0000313" key="4">
    <source>
        <dbReference type="EMBL" id="KAF8390770.1"/>
    </source>
</evidence>
<evidence type="ECO:0000256" key="1">
    <source>
        <dbReference type="ARBA" id="ARBA00022737"/>
    </source>
</evidence>
<protein>
    <recommendedName>
        <fullName evidence="6">Pentatricopeptide repeat-containing protein</fullName>
    </recommendedName>
</protein>
<dbReference type="FunFam" id="1.25.40.10:FF:000366">
    <property type="entry name" value="Pentatricopeptide (PPR) repeat-containing protein"/>
    <property type="match status" value="1"/>
</dbReference>
<dbReference type="InterPro" id="IPR011990">
    <property type="entry name" value="TPR-like_helical_dom_sf"/>
</dbReference>
<feature type="repeat" description="PPR" evidence="2">
    <location>
        <begin position="371"/>
        <end position="405"/>
    </location>
</feature>